<proteinExistence type="predicted"/>
<keyword evidence="1" id="KW-0812">Transmembrane</keyword>
<organism evidence="2 3">
    <name type="scientific">Laetiporus sulphureus 93-53</name>
    <dbReference type="NCBI Taxonomy" id="1314785"/>
    <lineage>
        <taxon>Eukaryota</taxon>
        <taxon>Fungi</taxon>
        <taxon>Dikarya</taxon>
        <taxon>Basidiomycota</taxon>
        <taxon>Agaricomycotina</taxon>
        <taxon>Agaricomycetes</taxon>
        <taxon>Polyporales</taxon>
        <taxon>Laetiporus</taxon>
    </lineage>
</organism>
<evidence type="ECO:0000313" key="3">
    <source>
        <dbReference type="Proteomes" id="UP000076871"/>
    </source>
</evidence>
<name>A0A165DC83_9APHY</name>
<dbReference type="AlphaFoldDB" id="A0A165DC83"/>
<protein>
    <submittedName>
        <fullName evidence="2">Uncharacterized protein</fullName>
    </submittedName>
</protein>
<reference evidence="2 3" key="1">
    <citation type="journal article" date="2016" name="Mol. Biol. Evol.">
        <title>Comparative Genomics of Early-Diverging Mushroom-Forming Fungi Provides Insights into the Origins of Lignocellulose Decay Capabilities.</title>
        <authorList>
            <person name="Nagy L.G."/>
            <person name="Riley R."/>
            <person name="Tritt A."/>
            <person name="Adam C."/>
            <person name="Daum C."/>
            <person name="Floudas D."/>
            <person name="Sun H."/>
            <person name="Yadav J.S."/>
            <person name="Pangilinan J."/>
            <person name="Larsson K.H."/>
            <person name="Matsuura K."/>
            <person name="Barry K."/>
            <person name="Labutti K."/>
            <person name="Kuo R."/>
            <person name="Ohm R.A."/>
            <person name="Bhattacharya S.S."/>
            <person name="Shirouzu T."/>
            <person name="Yoshinaga Y."/>
            <person name="Martin F.M."/>
            <person name="Grigoriev I.V."/>
            <person name="Hibbett D.S."/>
        </authorList>
    </citation>
    <scope>NUCLEOTIDE SEQUENCE [LARGE SCALE GENOMIC DNA]</scope>
    <source>
        <strain evidence="2 3">93-53</strain>
    </source>
</reference>
<dbReference type="Proteomes" id="UP000076871">
    <property type="component" value="Unassembled WGS sequence"/>
</dbReference>
<evidence type="ECO:0000256" key="1">
    <source>
        <dbReference type="SAM" id="Phobius"/>
    </source>
</evidence>
<sequence length="94" mass="10518">MRNNNDIDSSYCMVLHIAVIKCAEIVCVIIAWKHFNIQAKQLCAYMLQSMVNQSTREGATGDGNKNRENVKQSFGNNLATPVPCLAFPRATWLT</sequence>
<dbReference type="GeneID" id="63818916"/>
<accession>A0A165DC83</accession>
<keyword evidence="1" id="KW-1133">Transmembrane helix</keyword>
<evidence type="ECO:0000313" key="2">
    <source>
        <dbReference type="EMBL" id="KZT04541.1"/>
    </source>
</evidence>
<keyword evidence="3" id="KW-1185">Reference proteome</keyword>
<dbReference type="RefSeq" id="XP_040762281.1">
    <property type="nucleotide sequence ID" value="XM_040901885.1"/>
</dbReference>
<dbReference type="InParanoid" id="A0A165DC83"/>
<feature type="transmembrane region" description="Helical" evidence="1">
    <location>
        <begin position="12"/>
        <end position="32"/>
    </location>
</feature>
<gene>
    <name evidence="2" type="ORF">LAESUDRAFT_299952</name>
</gene>
<dbReference type="EMBL" id="KV427636">
    <property type="protein sequence ID" value="KZT04541.1"/>
    <property type="molecule type" value="Genomic_DNA"/>
</dbReference>
<keyword evidence="1" id="KW-0472">Membrane</keyword>